<dbReference type="InterPro" id="IPR011495">
    <property type="entry name" value="Sig_transdc_His_kin_sub2_dim/P"/>
</dbReference>
<dbReference type="GO" id="GO:0004673">
    <property type="term" value="F:protein histidine kinase activity"/>
    <property type="evidence" value="ECO:0007669"/>
    <property type="project" value="UniProtKB-EC"/>
</dbReference>
<keyword evidence="6 10" id="KW-0418">Kinase</keyword>
<proteinExistence type="predicted"/>
<dbReference type="AlphaFoldDB" id="A0A5D9C9K7"/>
<gene>
    <name evidence="10" type="ORF">FYJ91_09235</name>
</gene>
<evidence type="ECO:0000256" key="5">
    <source>
        <dbReference type="ARBA" id="ARBA00022741"/>
    </source>
</evidence>
<name>A0A5D9C9K7_9SPHN</name>
<dbReference type="EMBL" id="VTOU01000002">
    <property type="protein sequence ID" value="TZG27740.1"/>
    <property type="molecule type" value="Genomic_DNA"/>
</dbReference>
<evidence type="ECO:0000256" key="6">
    <source>
        <dbReference type="ARBA" id="ARBA00022777"/>
    </source>
</evidence>
<dbReference type="PANTHER" id="PTHR41523">
    <property type="entry name" value="TWO-COMPONENT SYSTEM SENSOR PROTEIN"/>
    <property type="match status" value="1"/>
</dbReference>
<keyword evidence="3" id="KW-0597">Phosphoprotein</keyword>
<keyword evidence="11" id="KW-1185">Reference proteome</keyword>
<dbReference type="Gene3D" id="3.30.450.20">
    <property type="entry name" value="PAS domain"/>
    <property type="match status" value="1"/>
</dbReference>
<comment type="caution">
    <text evidence="10">The sequence shown here is derived from an EMBL/GenBank/DDBJ whole genome shotgun (WGS) entry which is preliminary data.</text>
</comment>
<keyword evidence="5" id="KW-0547">Nucleotide-binding</keyword>
<keyword evidence="7" id="KW-0067">ATP-binding</keyword>
<dbReference type="PANTHER" id="PTHR41523:SF8">
    <property type="entry name" value="ETHYLENE RESPONSE SENSOR PROTEIN"/>
    <property type="match status" value="1"/>
</dbReference>
<dbReference type="RefSeq" id="WP_149521952.1">
    <property type="nucleotide sequence ID" value="NZ_VTOU01000002.1"/>
</dbReference>
<evidence type="ECO:0000313" key="10">
    <source>
        <dbReference type="EMBL" id="TZG27740.1"/>
    </source>
</evidence>
<keyword evidence="8" id="KW-0812">Transmembrane</keyword>
<evidence type="ECO:0000256" key="8">
    <source>
        <dbReference type="SAM" id="Phobius"/>
    </source>
</evidence>
<sequence length="510" mass="54842">MARSVRILAARLSTGTKMLLILSAALLPLGLIALLTSLDTANANRQQRLTAAQMTTAVYAAQVDSAIDARVGAMRLPLSNARDAADICRALISKVRPDNPGPAIAMFDGSGVRRCQTPGPRVTEGKLPVGVDQAVRIDDARKLLRLTVARPDHSLIAETELPISEIPVDIIDEPGMRLTRLALFQGGRTLMLTDRGAGSIARTVPIGNTGVLLQAWFETDSVGARTALLVAIPILMWLAAAFTGWLIVNQLLIFPMLKLQSAIDSYELGHGPLVLPRLNTPAHEIRELAESFAKVASQIIAHEEELQEGLKTQVKLTREVHHRVKNNLQVISSLINLHARGASEPAAHDAYAAIQRRVDALAVVHRNHFAELEDNRGVAIRALAGELASNLRASAPPAASGMPIALNMISANVGQDVAAPVAFLITEVVELMMFCNPKGSILISLEATDAPDRALLRIETLALVENALESSPAFERFERVITGLARQLRSPLDQDTRAGRFAISIPIMAG</sequence>
<evidence type="ECO:0000256" key="7">
    <source>
        <dbReference type="ARBA" id="ARBA00022840"/>
    </source>
</evidence>
<comment type="catalytic activity">
    <reaction evidence="1">
        <text>ATP + protein L-histidine = ADP + protein N-phospho-L-histidine.</text>
        <dbReference type="EC" id="2.7.13.3"/>
    </reaction>
</comment>
<dbReference type="GO" id="GO:0005524">
    <property type="term" value="F:ATP binding"/>
    <property type="evidence" value="ECO:0007669"/>
    <property type="project" value="UniProtKB-KW"/>
</dbReference>
<evidence type="ECO:0000313" key="11">
    <source>
        <dbReference type="Proteomes" id="UP000322077"/>
    </source>
</evidence>
<keyword evidence="4" id="KW-0808">Transferase</keyword>
<reference evidence="10 11" key="1">
    <citation type="submission" date="2019-08" db="EMBL/GenBank/DDBJ databases">
        <authorList>
            <person name="Wang G."/>
            <person name="Xu Z."/>
        </authorList>
    </citation>
    <scope>NUCLEOTIDE SEQUENCE [LARGE SCALE GENOMIC DNA]</scope>
    <source>
        <strain evidence="10 11">ZX</strain>
    </source>
</reference>
<keyword evidence="8" id="KW-0472">Membrane</keyword>
<evidence type="ECO:0000256" key="4">
    <source>
        <dbReference type="ARBA" id="ARBA00022679"/>
    </source>
</evidence>
<accession>A0A5D9C9K7</accession>
<dbReference type="Proteomes" id="UP000322077">
    <property type="component" value="Unassembled WGS sequence"/>
</dbReference>
<evidence type="ECO:0000256" key="3">
    <source>
        <dbReference type="ARBA" id="ARBA00022553"/>
    </source>
</evidence>
<evidence type="ECO:0000256" key="1">
    <source>
        <dbReference type="ARBA" id="ARBA00000085"/>
    </source>
</evidence>
<protein>
    <recommendedName>
        <fullName evidence="2">histidine kinase</fullName>
        <ecNumber evidence="2">2.7.13.3</ecNumber>
    </recommendedName>
</protein>
<organism evidence="10 11">
    <name type="scientific">Sphingomonas montanisoli</name>
    <dbReference type="NCBI Taxonomy" id="2606412"/>
    <lineage>
        <taxon>Bacteria</taxon>
        <taxon>Pseudomonadati</taxon>
        <taxon>Pseudomonadota</taxon>
        <taxon>Alphaproteobacteria</taxon>
        <taxon>Sphingomonadales</taxon>
        <taxon>Sphingomonadaceae</taxon>
        <taxon>Sphingomonas</taxon>
    </lineage>
</organism>
<dbReference type="Pfam" id="PF07568">
    <property type="entry name" value="HisKA_2"/>
    <property type="match status" value="1"/>
</dbReference>
<evidence type="ECO:0000259" key="9">
    <source>
        <dbReference type="Pfam" id="PF07568"/>
    </source>
</evidence>
<feature type="transmembrane region" description="Helical" evidence="8">
    <location>
        <begin position="227"/>
        <end position="248"/>
    </location>
</feature>
<dbReference type="EC" id="2.7.13.3" evidence="2"/>
<evidence type="ECO:0000256" key="2">
    <source>
        <dbReference type="ARBA" id="ARBA00012438"/>
    </source>
</evidence>
<keyword evidence="8" id="KW-1133">Transmembrane helix</keyword>
<feature type="domain" description="Signal transduction histidine kinase subgroup 2 dimerisation and phosphoacceptor" evidence="9">
    <location>
        <begin position="319"/>
        <end position="394"/>
    </location>
</feature>